<gene>
    <name evidence="2" type="ORF">H5P30_08065</name>
</gene>
<name>A0A7X1E439_9BACT</name>
<protein>
    <submittedName>
        <fullName evidence="2">Uncharacterized protein</fullName>
    </submittedName>
</protein>
<proteinExistence type="predicted"/>
<sequence>MLAKTSRSAGPDSNCPIPPHWVEEKELSGSESDEDADDNENGVKIIVEFSLTPHAQAFDITVLPQIDVEPTMIHLRYQPLRDSVQYQPLWSDDLSHWDNHGFEYSYDDEETIASISKGPDGHRFLKLKALSQP</sequence>
<feature type="region of interest" description="Disordered" evidence="1">
    <location>
        <begin position="1"/>
        <end position="41"/>
    </location>
</feature>
<evidence type="ECO:0000313" key="3">
    <source>
        <dbReference type="Proteomes" id="UP000525652"/>
    </source>
</evidence>
<organism evidence="2 3">
    <name type="scientific">Puniceicoccus vermicola</name>
    <dbReference type="NCBI Taxonomy" id="388746"/>
    <lineage>
        <taxon>Bacteria</taxon>
        <taxon>Pseudomonadati</taxon>
        <taxon>Verrucomicrobiota</taxon>
        <taxon>Opitutia</taxon>
        <taxon>Puniceicoccales</taxon>
        <taxon>Puniceicoccaceae</taxon>
        <taxon>Puniceicoccus</taxon>
    </lineage>
</organism>
<evidence type="ECO:0000256" key="1">
    <source>
        <dbReference type="SAM" id="MobiDB-lite"/>
    </source>
</evidence>
<dbReference type="AlphaFoldDB" id="A0A7X1E439"/>
<reference evidence="2 3" key="1">
    <citation type="submission" date="2020-07" db="EMBL/GenBank/DDBJ databases">
        <authorList>
            <person name="Feng X."/>
        </authorList>
    </citation>
    <scope>NUCLEOTIDE SEQUENCE [LARGE SCALE GENOMIC DNA]</scope>
    <source>
        <strain evidence="2 3">JCM14086</strain>
    </source>
</reference>
<keyword evidence="3" id="KW-1185">Reference proteome</keyword>
<dbReference type="EMBL" id="JACHVA010000075">
    <property type="protein sequence ID" value="MBC2601731.1"/>
    <property type="molecule type" value="Genomic_DNA"/>
</dbReference>
<evidence type="ECO:0000313" key="2">
    <source>
        <dbReference type="EMBL" id="MBC2601731.1"/>
    </source>
</evidence>
<dbReference type="Proteomes" id="UP000525652">
    <property type="component" value="Unassembled WGS sequence"/>
</dbReference>
<comment type="caution">
    <text evidence="2">The sequence shown here is derived from an EMBL/GenBank/DDBJ whole genome shotgun (WGS) entry which is preliminary data.</text>
</comment>
<feature type="compositionally biased region" description="Acidic residues" evidence="1">
    <location>
        <begin position="31"/>
        <end position="40"/>
    </location>
</feature>
<accession>A0A7X1E439</accession>
<dbReference type="RefSeq" id="WP_185692439.1">
    <property type="nucleotide sequence ID" value="NZ_JACHVA010000075.1"/>
</dbReference>